<proteinExistence type="predicted"/>
<dbReference type="InterPro" id="IPR016152">
    <property type="entry name" value="PTrfase/Anion_transptr"/>
</dbReference>
<reference evidence="2" key="1">
    <citation type="submission" date="2013-05" db="EMBL/GenBank/DDBJ databases">
        <title>Genome assembly of Cystobacter fuscus DSM 2262.</title>
        <authorList>
            <person name="Sharma G."/>
            <person name="Khatri I."/>
            <person name="Kaur C."/>
            <person name="Mayilraj S."/>
            <person name="Subramanian S."/>
        </authorList>
    </citation>
    <scope>NUCLEOTIDE SEQUENCE [LARGE SCALE GENOMIC DNA]</scope>
    <source>
        <strain evidence="2">DSM 2262</strain>
    </source>
</reference>
<gene>
    <name evidence="2" type="ORF">D187_005474</name>
</gene>
<dbReference type="Proteomes" id="UP000011682">
    <property type="component" value="Unassembled WGS sequence"/>
</dbReference>
<organism evidence="2 3">
    <name type="scientific">Cystobacter fuscus (strain ATCC 25194 / DSM 2262 / NBRC 100088 / M29)</name>
    <dbReference type="NCBI Taxonomy" id="1242864"/>
    <lineage>
        <taxon>Bacteria</taxon>
        <taxon>Pseudomonadati</taxon>
        <taxon>Myxococcota</taxon>
        <taxon>Myxococcia</taxon>
        <taxon>Myxococcales</taxon>
        <taxon>Cystobacterineae</taxon>
        <taxon>Archangiaceae</taxon>
        <taxon>Cystobacter</taxon>
    </lineage>
</organism>
<dbReference type="EMBL" id="ANAH02000004">
    <property type="protein sequence ID" value="EPX64340.1"/>
    <property type="molecule type" value="Genomic_DNA"/>
</dbReference>
<accession>S9PJ63</accession>
<name>S9PJ63_CYSF2</name>
<dbReference type="PANTHER" id="PTHR47738:SF1">
    <property type="entry name" value="NITROGEN REGULATORY PROTEIN"/>
    <property type="match status" value="1"/>
</dbReference>
<dbReference type="Pfam" id="PF00359">
    <property type="entry name" value="PTS_EIIA_2"/>
    <property type="match status" value="1"/>
</dbReference>
<dbReference type="AlphaFoldDB" id="S9PJ63"/>
<dbReference type="PANTHER" id="PTHR47738">
    <property type="entry name" value="PTS SYSTEM FRUCTOSE-LIKE EIIA COMPONENT-RELATED"/>
    <property type="match status" value="1"/>
</dbReference>
<dbReference type="PROSITE" id="PS00372">
    <property type="entry name" value="PTS_EIIA_TYPE_2_HIS"/>
    <property type="match status" value="1"/>
</dbReference>
<evidence type="ECO:0000313" key="3">
    <source>
        <dbReference type="Proteomes" id="UP000011682"/>
    </source>
</evidence>
<feature type="domain" description="PTS EIIA type-2" evidence="1">
    <location>
        <begin position="5"/>
        <end position="148"/>
    </location>
</feature>
<dbReference type="OrthoDB" id="5382233at2"/>
<keyword evidence="3" id="KW-1185">Reference proteome</keyword>
<dbReference type="InterPro" id="IPR051541">
    <property type="entry name" value="PTS_SugarTrans_NitroReg"/>
</dbReference>
<dbReference type="eggNOG" id="COG1762">
    <property type="taxonomic scope" value="Bacteria"/>
</dbReference>
<dbReference type="CDD" id="cd00211">
    <property type="entry name" value="PTS_IIA_fru"/>
    <property type="match status" value="1"/>
</dbReference>
<evidence type="ECO:0000313" key="2">
    <source>
        <dbReference type="EMBL" id="EPX64340.1"/>
    </source>
</evidence>
<comment type="caution">
    <text evidence="2">The sequence shown here is derived from an EMBL/GenBank/DDBJ whole genome shotgun (WGS) entry which is preliminary data.</text>
</comment>
<sequence length="182" mass="19604">MRFTDHLPEGGIIPALWARDRPGVLHELARTLSAHAHAPVRHIEERLAVRERICSTAIGEGVAIPHCRVERLKHTTVCVAVHPAGVDFGARDGRPVRLLVTLVSPEEAAGLHLGLLTRIAALLRDAHLRQAVLETPSAGAIRSLLVRAEDAYLSAQHARQGVHAPTSLSPLALRSRPGRAAP</sequence>
<evidence type="ECO:0000259" key="1">
    <source>
        <dbReference type="PROSITE" id="PS51094"/>
    </source>
</evidence>
<dbReference type="PROSITE" id="PS51094">
    <property type="entry name" value="PTS_EIIA_TYPE_2"/>
    <property type="match status" value="1"/>
</dbReference>
<dbReference type="SUPFAM" id="SSF55804">
    <property type="entry name" value="Phoshotransferase/anion transport protein"/>
    <property type="match status" value="1"/>
</dbReference>
<dbReference type="Gene3D" id="3.40.930.10">
    <property type="entry name" value="Mannitol-specific EII, Chain A"/>
    <property type="match status" value="1"/>
</dbReference>
<protein>
    <submittedName>
        <fullName evidence="2">PTS IIA-like nitrogen-regulatory protein PtsN</fullName>
    </submittedName>
</protein>
<dbReference type="InterPro" id="IPR002178">
    <property type="entry name" value="PTS_EIIA_type-2_dom"/>
</dbReference>
<dbReference type="GO" id="GO:0030295">
    <property type="term" value="F:protein kinase activator activity"/>
    <property type="evidence" value="ECO:0007669"/>
    <property type="project" value="TreeGrafter"/>
</dbReference>
<dbReference type="RefSeq" id="WP_002628438.1">
    <property type="nucleotide sequence ID" value="NZ_ANAH02000004.1"/>
</dbReference>